<reference evidence="3" key="1">
    <citation type="submission" date="2017-06" db="EMBL/GenBank/DDBJ databases">
        <authorList>
            <person name="Varghese N."/>
            <person name="Submissions S."/>
        </authorList>
    </citation>
    <scope>NUCLEOTIDE SEQUENCE [LARGE SCALE GENOMIC DNA]</scope>
    <source>
        <strain evidence="3">DSM 11116</strain>
    </source>
</reference>
<name>A0A212TAJ0_9BACT</name>
<feature type="transmembrane region" description="Helical" evidence="1">
    <location>
        <begin position="12"/>
        <end position="32"/>
    </location>
</feature>
<evidence type="ECO:0000313" key="2">
    <source>
        <dbReference type="EMBL" id="SNC63015.1"/>
    </source>
</evidence>
<keyword evidence="1" id="KW-1133">Transmembrane helix</keyword>
<dbReference type="EMBL" id="FYEW01000001">
    <property type="protein sequence ID" value="SNC63015.1"/>
    <property type="molecule type" value="Genomic_DNA"/>
</dbReference>
<proteinExistence type="predicted"/>
<evidence type="ECO:0000256" key="1">
    <source>
        <dbReference type="SAM" id="Phobius"/>
    </source>
</evidence>
<sequence>MKENEIEPRQNRAIYTLMVVVAIVALGFAIWYHTRA</sequence>
<keyword evidence="3" id="KW-1185">Reference proteome</keyword>
<protein>
    <submittedName>
        <fullName evidence="2">Uncharacterized protein</fullName>
    </submittedName>
</protein>
<gene>
    <name evidence="2" type="ORF">SAMN06265337_0788</name>
</gene>
<dbReference type="AlphaFoldDB" id="A0A212TAJ0"/>
<accession>A0A212TAJ0</accession>
<keyword evidence="1" id="KW-0472">Membrane</keyword>
<organism evidence="2 3">
    <name type="scientific">Hymenobacter gelipurpurascens</name>
    <dbReference type="NCBI Taxonomy" id="89968"/>
    <lineage>
        <taxon>Bacteria</taxon>
        <taxon>Pseudomonadati</taxon>
        <taxon>Bacteroidota</taxon>
        <taxon>Cytophagia</taxon>
        <taxon>Cytophagales</taxon>
        <taxon>Hymenobacteraceae</taxon>
        <taxon>Hymenobacter</taxon>
    </lineage>
</organism>
<dbReference type="Proteomes" id="UP000198131">
    <property type="component" value="Unassembled WGS sequence"/>
</dbReference>
<keyword evidence="1" id="KW-0812">Transmembrane</keyword>
<evidence type="ECO:0000313" key="3">
    <source>
        <dbReference type="Proteomes" id="UP000198131"/>
    </source>
</evidence>